<accession>A0A7C3ZBA5</accession>
<feature type="binding site" evidence="11">
    <location>
        <position position="71"/>
    </location>
    <ligand>
        <name>S-adenosyl-L-methionine</name>
        <dbReference type="ChEBI" id="CHEBI:59789"/>
    </ligand>
</feature>
<name>A0A7C3ZBA5_9BACT</name>
<dbReference type="InterPro" id="IPR050082">
    <property type="entry name" value="RNA_methyltr_RlmE"/>
</dbReference>
<feature type="compositionally biased region" description="Basic and acidic residues" evidence="13">
    <location>
        <begin position="204"/>
        <end position="215"/>
    </location>
</feature>
<comment type="catalytic activity">
    <reaction evidence="10 11">
        <text>uridine(2552) in 23S rRNA + S-adenosyl-L-methionine = 2'-O-methyluridine(2552) in 23S rRNA + S-adenosyl-L-homocysteine + H(+)</text>
        <dbReference type="Rhea" id="RHEA:42720"/>
        <dbReference type="Rhea" id="RHEA-COMP:10202"/>
        <dbReference type="Rhea" id="RHEA-COMP:10203"/>
        <dbReference type="ChEBI" id="CHEBI:15378"/>
        <dbReference type="ChEBI" id="CHEBI:57856"/>
        <dbReference type="ChEBI" id="CHEBI:59789"/>
        <dbReference type="ChEBI" id="CHEBI:65315"/>
        <dbReference type="ChEBI" id="CHEBI:74478"/>
        <dbReference type="EC" id="2.1.1.166"/>
    </reaction>
</comment>
<evidence type="ECO:0000256" key="1">
    <source>
        <dbReference type="ARBA" id="ARBA00022552"/>
    </source>
</evidence>
<evidence type="ECO:0000256" key="2">
    <source>
        <dbReference type="ARBA" id="ARBA00022603"/>
    </source>
</evidence>
<feature type="region of interest" description="Disordered" evidence="13">
    <location>
        <begin position="194"/>
        <end position="215"/>
    </location>
</feature>
<evidence type="ECO:0000256" key="4">
    <source>
        <dbReference type="ARBA" id="ARBA00022691"/>
    </source>
</evidence>
<dbReference type="GO" id="GO:0008650">
    <property type="term" value="F:rRNA (uridine-2'-O-)-methyltransferase activity"/>
    <property type="evidence" value="ECO:0007669"/>
    <property type="project" value="UniProtKB-UniRule"/>
</dbReference>
<proteinExistence type="inferred from homology"/>
<comment type="function">
    <text evidence="5 11">Specifically methylates the uridine in position 2552 of 23S rRNA at the 2'-O position of the ribose in the fully assembled 50S ribosomal subunit.</text>
</comment>
<dbReference type="EMBL" id="DTMF01000129">
    <property type="protein sequence ID" value="HGF33731.1"/>
    <property type="molecule type" value="Genomic_DNA"/>
</dbReference>
<feature type="active site" description="Proton acceptor" evidence="11 12">
    <location>
        <position position="151"/>
    </location>
</feature>
<keyword evidence="11" id="KW-0963">Cytoplasm</keyword>
<dbReference type="Gene3D" id="3.40.50.150">
    <property type="entry name" value="Vaccinia Virus protein VP39"/>
    <property type="match status" value="1"/>
</dbReference>
<feature type="domain" description="Ribosomal RNA methyltransferase FtsJ" evidence="14">
    <location>
        <begin position="19"/>
        <end position="194"/>
    </location>
</feature>
<evidence type="ECO:0000256" key="6">
    <source>
        <dbReference type="ARBA" id="ARBA00038861"/>
    </source>
</evidence>
<dbReference type="PANTHER" id="PTHR10920">
    <property type="entry name" value="RIBOSOMAL RNA METHYLTRANSFERASE"/>
    <property type="match status" value="1"/>
</dbReference>
<organism evidence="15">
    <name type="scientific">Desulfobacca acetoxidans</name>
    <dbReference type="NCBI Taxonomy" id="60893"/>
    <lineage>
        <taxon>Bacteria</taxon>
        <taxon>Pseudomonadati</taxon>
        <taxon>Thermodesulfobacteriota</taxon>
        <taxon>Desulfobaccia</taxon>
        <taxon>Desulfobaccales</taxon>
        <taxon>Desulfobaccaceae</taxon>
        <taxon>Desulfobacca</taxon>
    </lineage>
</organism>
<feature type="binding site" evidence="11">
    <location>
        <position position="51"/>
    </location>
    <ligand>
        <name>S-adenosyl-L-methionine</name>
        <dbReference type="ChEBI" id="CHEBI:59789"/>
    </ligand>
</feature>
<feature type="binding site" evidence="11">
    <location>
        <position position="53"/>
    </location>
    <ligand>
        <name>S-adenosyl-L-methionine</name>
        <dbReference type="ChEBI" id="CHEBI:59789"/>
    </ligand>
</feature>
<dbReference type="InterPro" id="IPR002877">
    <property type="entry name" value="RNA_MeTrfase_FtsJ_dom"/>
</dbReference>
<evidence type="ECO:0000256" key="7">
    <source>
        <dbReference type="ARBA" id="ARBA00041129"/>
    </source>
</evidence>
<sequence>MPRPGVRDAYRRRARSEGFVSRAVYKLRAIDEKYRLFRRGQRVLDLGCAPGSWLQYIAARIGSEGLVLGVDLEPPQVPLAPPIYFLSGDVLSLDFEAIRAQSTYFEVIVSDLAPRTSGIKGVDQQRSLDLAQRAWEVARELLAPGGHFLVKIFEGPDAASLAIQLKQAFKECHRIKPAGSRPASKEYYLLGLGKLTDSGQQETGPRRRDAGSGGG</sequence>
<dbReference type="GO" id="GO:0005737">
    <property type="term" value="C:cytoplasm"/>
    <property type="evidence" value="ECO:0007669"/>
    <property type="project" value="UniProtKB-SubCell"/>
</dbReference>
<reference evidence="15" key="1">
    <citation type="journal article" date="2020" name="mSystems">
        <title>Genome- and Community-Level Interaction Insights into Carbon Utilization and Element Cycling Functions of Hydrothermarchaeota in Hydrothermal Sediment.</title>
        <authorList>
            <person name="Zhou Z."/>
            <person name="Liu Y."/>
            <person name="Xu W."/>
            <person name="Pan J."/>
            <person name="Luo Z.H."/>
            <person name="Li M."/>
        </authorList>
    </citation>
    <scope>NUCLEOTIDE SEQUENCE [LARGE SCALE GENOMIC DNA]</scope>
    <source>
        <strain evidence="15">SpSt-897</strain>
    </source>
</reference>
<dbReference type="Pfam" id="PF01728">
    <property type="entry name" value="FtsJ"/>
    <property type="match status" value="1"/>
</dbReference>
<dbReference type="EC" id="2.1.1.166" evidence="6 11"/>
<dbReference type="AlphaFoldDB" id="A0A7C3ZBA5"/>
<keyword evidence="2 11" id="KW-0489">Methyltransferase</keyword>
<feature type="binding site" evidence="11">
    <location>
        <position position="111"/>
    </location>
    <ligand>
        <name>S-adenosyl-L-methionine</name>
        <dbReference type="ChEBI" id="CHEBI:59789"/>
    </ligand>
</feature>
<dbReference type="SUPFAM" id="SSF53335">
    <property type="entry name" value="S-adenosyl-L-methionine-dependent methyltransferases"/>
    <property type="match status" value="1"/>
</dbReference>
<evidence type="ECO:0000256" key="8">
    <source>
        <dbReference type="ARBA" id="ARBA00041995"/>
    </source>
</evidence>
<evidence type="ECO:0000256" key="12">
    <source>
        <dbReference type="PIRSR" id="PIRSR005461-1"/>
    </source>
</evidence>
<dbReference type="PANTHER" id="PTHR10920:SF18">
    <property type="entry name" value="RRNA METHYLTRANSFERASE 2, MITOCHONDRIAL"/>
    <property type="match status" value="1"/>
</dbReference>
<feature type="binding site" evidence="11">
    <location>
        <position position="89"/>
    </location>
    <ligand>
        <name>S-adenosyl-L-methionine</name>
        <dbReference type="ChEBI" id="CHEBI:59789"/>
    </ligand>
</feature>
<dbReference type="HAMAP" id="MF_01547">
    <property type="entry name" value="RNA_methyltr_E"/>
    <property type="match status" value="1"/>
</dbReference>
<comment type="caution">
    <text evidence="15">The sequence shown here is derived from an EMBL/GenBank/DDBJ whole genome shotgun (WGS) entry which is preliminary data.</text>
</comment>
<dbReference type="InterPro" id="IPR029063">
    <property type="entry name" value="SAM-dependent_MTases_sf"/>
</dbReference>
<evidence type="ECO:0000256" key="5">
    <source>
        <dbReference type="ARBA" id="ARBA00037569"/>
    </source>
</evidence>
<dbReference type="InterPro" id="IPR015507">
    <property type="entry name" value="rRNA-MeTfrase_E"/>
</dbReference>
<evidence type="ECO:0000313" key="15">
    <source>
        <dbReference type="EMBL" id="HGF33731.1"/>
    </source>
</evidence>
<keyword evidence="1 11" id="KW-0698">rRNA processing</keyword>
<evidence type="ECO:0000256" key="11">
    <source>
        <dbReference type="HAMAP-Rule" id="MF_01547"/>
    </source>
</evidence>
<gene>
    <name evidence="11" type="primary">rlmE</name>
    <name evidence="11" type="synonym">ftsJ</name>
    <name evidence="11" type="synonym">rrmJ</name>
    <name evidence="15" type="ORF">ENW96_04980</name>
</gene>
<keyword evidence="4 11" id="KW-0949">S-adenosyl-L-methionine</keyword>
<dbReference type="PIRSF" id="PIRSF005461">
    <property type="entry name" value="23S_rRNA_mtase"/>
    <property type="match status" value="1"/>
</dbReference>
<evidence type="ECO:0000256" key="9">
    <source>
        <dbReference type="ARBA" id="ARBA00042745"/>
    </source>
</evidence>
<evidence type="ECO:0000256" key="3">
    <source>
        <dbReference type="ARBA" id="ARBA00022679"/>
    </source>
</evidence>
<comment type="similarity">
    <text evidence="11">Belongs to the class I-like SAM-binding methyltransferase superfamily. RNA methyltransferase RlmE family.</text>
</comment>
<protein>
    <recommendedName>
        <fullName evidence="7 11">Ribosomal RNA large subunit methyltransferase E</fullName>
        <ecNumber evidence="6 11">2.1.1.166</ecNumber>
    </recommendedName>
    <alternativeName>
        <fullName evidence="9 11">23S rRNA Um2552 methyltransferase</fullName>
    </alternativeName>
    <alternativeName>
        <fullName evidence="8 11">rRNA (uridine-2'-O-)-methyltransferase</fullName>
    </alternativeName>
</protein>
<comment type="subcellular location">
    <subcellularLocation>
        <location evidence="11">Cytoplasm</location>
    </subcellularLocation>
</comment>
<evidence type="ECO:0000256" key="13">
    <source>
        <dbReference type="SAM" id="MobiDB-lite"/>
    </source>
</evidence>
<evidence type="ECO:0000256" key="10">
    <source>
        <dbReference type="ARBA" id="ARBA00048970"/>
    </source>
</evidence>
<keyword evidence="3 11" id="KW-0808">Transferase</keyword>
<evidence type="ECO:0000259" key="14">
    <source>
        <dbReference type="Pfam" id="PF01728"/>
    </source>
</evidence>